<evidence type="ECO:0000259" key="2">
    <source>
        <dbReference type="Pfam" id="PF09098"/>
    </source>
</evidence>
<dbReference type="Gene3D" id="2.60.40.10">
    <property type="entry name" value="Immunoglobulins"/>
    <property type="match status" value="2"/>
</dbReference>
<dbReference type="InterPro" id="IPR036718">
    <property type="entry name" value="H-AmDH_asu_dom2_sf"/>
</dbReference>
<dbReference type="EMBL" id="CP049141">
    <property type="protein sequence ID" value="QIE91205.1"/>
    <property type="molecule type" value="Genomic_DNA"/>
</dbReference>
<proteinExistence type="predicted"/>
<dbReference type="Pfam" id="PF09098">
    <property type="entry name" value="Dehyd-heme_bind"/>
    <property type="match status" value="1"/>
</dbReference>
<organism evidence="6 7">
    <name type="scientific">Pseudomonas nitroreducens</name>
    <dbReference type="NCBI Taxonomy" id="46680"/>
    <lineage>
        <taxon>Bacteria</taxon>
        <taxon>Pseudomonadati</taxon>
        <taxon>Pseudomonadota</taxon>
        <taxon>Gammaproteobacteria</taxon>
        <taxon>Pseudomonadales</taxon>
        <taxon>Pseudomonadaceae</taxon>
        <taxon>Pseudomonas</taxon>
    </lineage>
</organism>
<evidence type="ECO:0000259" key="5">
    <source>
        <dbReference type="Pfam" id="PF14930"/>
    </source>
</evidence>
<dbReference type="InterPro" id="IPR023887">
    <property type="entry name" value="QH-AmDH_asu"/>
</dbReference>
<name>A0A6G6J748_PSENT</name>
<dbReference type="SUPFAM" id="SSF46626">
    <property type="entry name" value="Cytochrome c"/>
    <property type="match status" value="2"/>
</dbReference>
<evidence type="ECO:0000259" key="3">
    <source>
        <dbReference type="Pfam" id="PF09099"/>
    </source>
</evidence>
<dbReference type="SUPFAM" id="SSF69298">
    <property type="entry name" value="Quinohemoprotein amine dehydrogenase A chain, domain 3"/>
    <property type="match status" value="1"/>
</dbReference>
<evidence type="ECO:0000313" key="7">
    <source>
        <dbReference type="Proteomes" id="UP000501063"/>
    </source>
</evidence>
<reference evidence="6 7" key="1">
    <citation type="submission" date="2020-02" db="EMBL/GenBank/DDBJ databases">
        <title>Integrative conjugative elements (ICEs) and plasmids drive adaptation of Pseudomonas nitroreducens strain HBP1 to wastewater environment.</title>
        <authorList>
            <person name="Sentchilo V."/>
            <person name="Carraro N."/>
            <person name="Bertelli C."/>
            <person name="van der Meer J.R."/>
        </authorList>
    </citation>
    <scope>NUCLEOTIDE SEQUENCE [LARGE SCALE GENOMIC DNA]</scope>
    <source>
        <strain evidence="6 7">HBP1</strain>
        <plasmid evidence="7">ppnihbp1_2</plasmid>
    </source>
</reference>
<dbReference type="Pfam" id="PF09099">
    <property type="entry name" value="Qn_am_d_aIII"/>
    <property type="match status" value="1"/>
</dbReference>
<dbReference type="Proteomes" id="UP000501063">
    <property type="component" value="Plasmid pPniHBP1_2"/>
</dbReference>
<dbReference type="GO" id="GO:0009055">
    <property type="term" value="F:electron transfer activity"/>
    <property type="evidence" value="ECO:0007669"/>
    <property type="project" value="InterPro"/>
</dbReference>
<dbReference type="Gene3D" id="1.10.760.10">
    <property type="entry name" value="Cytochrome c-like domain"/>
    <property type="match status" value="2"/>
</dbReference>
<feature type="chain" id="PRO_5026121601" evidence="1">
    <location>
        <begin position="27"/>
        <end position="516"/>
    </location>
</feature>
<gene>
    <name evidence="6" type="primary">peaA</name>
    <name evidence="6" type="ORF">G5B91_33160</name>
</gene>
<dbReference type="RefSeq" id="WP_024766646.1">
    <property type="nucleotide sequence ID" value="NZ_CP049141.1"/>
</dbReference>
<protein>
    <submittedName>
        <fullName evidence="6">Quinohemoprotein amine dehydrogenase subunit alpha</fullName>
    </submittedName>
</protein>
<accession>A0A6G6J748</accession>
<feature type="signal peptide" evidence="1">
    <location>
        <begin position="1"/>
        <end position="26"/>
    </location>
</feature>
<dbReference type="InterPro" id="IPR036909">
    <property type="entry name" value="Cyt_c-like_dom_sf"/>
</dbReference>
<feature type="domain" description="Quinohemoprotein amine dehydrogenase alpha subunit" evidence="5">
    <location>
        <begin position="198"/>
        <end position="296"/>
    </location>
</feature>
<dbReference type="InterPro" id="IPR009111">
    <property type="entry name" value="QH-AmDH_asu_dom2"/>
</dbReference>
<keyword evidence="1" id="KW-0732">Signal</keyword>
<feature type="domain" description="Quinohemoprotein amine dehydrogenase alpha subunit" evidence="3">
    <location>
        <begin position="302"/>
        <end position="377"/>
    </location>
</feature>
<dbReference type="SUPFAM" id="SSF81296">
    <property type="entry name" value="E set domains"/>
    <property type="match status" value="2"/>
</dbReference>
<dbReference type="InterPro" id="IPR015183">
    <property type="entry name" value="QH-AmDH_asu_dom_III"/>
</dbReference>
<dbReference type="InterPro" id="IPR014756">
    <property type="entry name" value="Ig_E-set"/>
</dbReference>
<dbReference type="InterPro" id="IPR015184">
    <property type="entry name" value="QH-AmDH_asu_dom_IV"/>
</dbReference>
<dbReference type="Gene3D" id="2.40.128.120">
    <property type="entry name" value="Quinohemoprotein amine dehydrogenase alpha subunit, domain 2"/>
    <property type="match status" value="1"/>
</dbReference>
<keyword evidence="6" id="KW-0614">Plasmid</keyword>
<feature type="domain" description="Quinohemoprotein amine dehydrogenase alpha subunit haem binding" evidence="2">
    <location>
        <begin position="28"/>
        <end position="191"/>
    </location>
</feature>
<evidence type="ECO:0000256" key="1">
    <source>
        <dbReference type="SAM" id="SignalP"/>
    </source>
</evidence>
<dbReference type="GO" id="GO:0020037">
    <property type="term" value="F:heme binding"/>
    <property type="evidence" value="ECO:0007669"/>
    <property type="project" value="InterPro"/>
</dbReference>
<dbReference type="Pfam" id="PF14930">
    <property type="entry name" value="Qn_am_d_aII"/>
    <property type="match status" value="1"/>
</dbReference>
<dbReference type="InterPro" id="IPR015182">
    <property type="entry name" value="QH-AmDH_asu_heme-bd_dom"/>
</dbReference>
<dbReference type="NCBIfam" id="TIGR03908">
    <property type="entry name" value="QH_alpha"/>
    <property type="match status" value="1"/>
</dbReference>
<evidence type="ECO:0000259" key="4">
    <source>
        <dbReference type="Pfam" id="PF09100"/>
    </source>
</evidence>
<geneLocation type="plasmid" evidence="7">
    <name>ppnihbp1_2</name>
</geneLocation>
<evidence type="ECO:0000313" key="6">
    <source>
        <dbReference type="EMBL" id="QIE91205.1"/>
    </source>
</evidence>
<dbReference type="KEGG" id="pnt:G5B91_33160"/>
<feature type="domain" description="Quinohemoprotein amine dehydrogenase alpha subunit" evidence="4">
    <location>
        <begin position="383"/>
        <end position="515"/>
    </location>
</feature>
<dbReference type="InterPro" id="IPR013783">
    <property type="entry name" value="Ig-like_fold"/>
</dbReference>
<dbReference type="Pfam" id="PF09100">
    <property type="entry name" value="Qn_am_d_aIV"/>
    <property type="match status" value="1"/>
</dbReference>
<dbReference type="AlphaFoldDB" id="A0A6G6J748"/>
<sequence length="516" mass="55433">MNSLTRLALRSSCAALVFAVAPFASAQSGEEVLKNICAACHIKHEDGTYERIDAVRKTPEAWDMTVVRMMRNHHVPLSPEDRVEVVRYLASTRGLSVEETQGRRYVLEKEPVATDEAPNQLMTETCSRCHSFARVALQRRTQEDWKKLLNFHLGQFPTLELQAMARDRDWWAVAQNEVLPFLATNYPLGKAPKASTANLAGDWVVAGHKPGRGDYSGKLSLVASKDGYDVKMTLNYAKGSETYKGRGVLLGEGEWRASLSNGKSDVRQVLALTADGALEGRWFETKNEVSGGRLAARPVNSAPQILAASPTYLRVGAPTEITLTGVGLSGKPVLPSGVTGQVVSQSAEKVVLKLSASQELDSVKIGVGQAEVPLVVFSKLDSVVVEPNMAISRVGGNGGPIPKTPAQFDAVGYLNGKDGKPGTADDIRVGVFAASWKVDNWDAGAAATKDKQFSGSIDQSGLFTPADAGPNPKRQMSANNVGNLKVIATVDDQGKSVAGEAHLYATVQRFINPPIR</sequence>